<dbReference type="RefSeq" id="WP_097195154.1">
    <property type="nucleotide sequence ID" value="NZ_OBQI01000003.1"/>
</dbReference>
<evidence type="ECO:0000256" key="7">
    <source>
        <dbReference type="ARBA" id="ARBA00022798"/>
    </source>
</evidence>
<evidence type="ECO:0000256" key="1">
    <source>
        <dbReference type="ARBA" id="ARBA00004771"/>
    </source>
</evidence>
<dbReference type="OrthoDB" id="9810950at2"/>
<dbReference type="PANTHER" id="PTHR31650:SF1">
    <property type="entry name" value="WAX ESTER SYNTHASE_DIACYLGLYCEROL ACYLTRANSFERASE 4-RELATED"/>
    <property type="match status" value="1"/>
</dbReference>
<dbReference type="Proteomes" id="UP000219435">
    <property type="component" value="Unassembled WGS sequence"/>
</dbReference>
<dbReference type="GO" id="GO:0004144">
    <property type="term" value="F:diacylglycerol O-acyltransferase activity"/>
    <property type="evidence" value="ECO:0007669"/>
    <property type="project" value="UniProtKB-EC"/>
</dbReference>
<dbReference type="NCBIfam" id="TIGR02946">
    <property type="entry name" value="acyl_WS_DGAT"/>
    <property type="match status" value="1"/>
</dbReference>
<evidence type="ECO:0000256" key="9">
    <source>
        <dbReference type="ARBA" id="ARBA00023315"/>
    </source>
</evidence>
<dbReference type="Pfam" id="PF03007">
    <property type="entry name" value="WS_DGAT_cat"/>
    <property type="match status" value="1"/>
</dbReference>
<comment type="similarity">
    <text evidence="3 11">Belongs to the long-chain O-acyltransferase family.</text>
</comment>
<evidence type="ECO:0000256" key="6">
    <source>
        <dbReference type="ARBA" id="ARBA00022679"/>
    </source>
</evidence>
<evidence type="ECO:0000313" key="14">
    <source>
        <dbReference type="EMBL" id="SOC49604.1"/>
    </source>
</evidence>
<dbReference type="GO" id="GO:0001666">
    <property type="term" value="P:response to hypoxia"/>
    <property type="evidence" value="ECO:0007669"/>
    <property type="project" value="TreeGrafter"/>
</dbReference>
<gene>
    <name evidence="14" type="ORF">SAMN05660748_2332</name>
</gene>
<dbReference type="SUPFAM" id="SSF52777">
    <property type="entry name" value="CoA-dependent acyltransferases"/>
    <property type="match status" value="1"/>
</dbReference>
<keyword evidence="7 11" id="KW-0319">Glycerol metabolism</keyword>
<dbReference type="GO" id="GO:0071731">
    <property type="term" value="P:response to nitric oxide"/>
    <property type="evidence" value="ECO:0007669"/>
    <property type="project" value="TreeGrafter"/>
</dbReference>
<sequence>MDRMNPLDAAFLQAEDEEPHVSLAIASIAVFEGPAPTAEEFRATLAGRIPLIPRYRQKAREVPFDLGPPVWVDDPHFDLDDHLRSTALPAPGGDRELAVLMGRVMSARLDRDRPLWEYWLVEGLAEDRWALISKVHHCMVDGISGTDLFRIALDETPEPRAPAADDWQPSAEPSDLRLVTAAALDAARLPLTSARALARAVRSPAVLARRTRDTVGGLGALVTALVPATRSSLSGAPSPERRFAFARTSVADISRVRRTLGGTFNDVALAAVTAGLRRLLLERGEVPTAHAVRTLIPVSVRAPGTESVRDNQVSLLLAELPVHLADPGERLAAVRQQVATVKAEHEAEAGAAVVELARYGPFAAVAATVRLAAHLPQRSVVTVTTNVPGPRTPLYALGRRLVEMVPYVPIASRLRLGVAIFSYCGQVTVGITGDHDGAADVWSLARGVEEGMAELLAAADGPASPAHGP</sequence>
<dbReference type="GO" id="GO:0051701">
    <property type="term" value="P:biological process involved in interaction with host"/>
    <property type="evidence" value="ECO:0007669"/>
    <property type="project" value="TreeGrafter"/>
</dbReference>
<keyword evidence="5 11" id="KW-0444">Lipid biosynthesis</keyword>
<evidence type="ECO:0000256" key="8">
    <source>
        <dbReference type="ARBA" id="ARBA00023098"/>
    </source>
</evidence>
<dbReference type="InterPro" id="IPR009721">
    <property type="entry name" value="O-acyltransferase_WSD1_C"/>
</dbReference>
<keyword evidence="8 11" id="KW-0443">Lipid metabolism</keyword>
<protein>
    <recommendedName>
        <fullName evidence="4 11">Diacylglycerol O-acyltransferase</fullName>
        <ecNumber evidence="4 11">2.3.1.20</ecNumber>
    </recommendedName>
</protein>
<name>A0A285V650_9ACTN</name>
<accession>A0A285V650</accession>
<comment type="pathway">
    <text evidence="1 11">Glycerolipid metabolism; triacylglycerol biosynthesis.</text>
</comment>
<evidence type="ECO:0000256" key="3">
    <source>
        <dbReference type="ARBA" id="ARBA00009587"/>
    </source>
</evidence>
<evidence type="ECO:0000256" key="4">
    <source>
        <dbReference type="ARBA" id="ARBA00013244"/>
    </source>
</evidence>
<reference evidence="15" key="1">
    <citation type="submission" date="2017-08" db="EMBL/GenBank/DDBJ databases">
        <authorList>
            <person name="Varghese N."/>
            <person name="Submissions S."/>
        </authorList>
    </citation>
    <scope>NUCLEOTIDE SEQUENCE [LARGE SCALE GENOMIC DNA]</scope>
    <source>
        <strain evidence="15">DSM 4725</strain>
    </source>
</reference>
<dbReference type="GO" id="GO:0019432">
    <property type="term" value="P:triglyceride biosynthetic process"/>
    <property type="evidence" value="ECO:0007669"/>
    <property type="project" value="UniProtKB-UniPathway"/>
</dbReference>
<dbReference type="AlphaFoldDB" id="A0A285V650"/>
<evidence type="ECO:0000259" key="12">
    <source>
        <dbReference type="Pfam" id="PF03007"/>
    </source>
</evidence>
<dbReference type="GO" id="GO:0006071">
    <property type="term" value="P:glycerol metabolic process"/>
    <property type="evidence" value="ECO:0007669"/>
    <property type="project" value="UniProtKB-KW"/>
</dbReference>
<evidence type="ECO:0000256" key="10">
    <source>
        <dbReference type="ARBA" id="ARBA00048109"/>
    </source>
</evidence>
<evidence type="ECO:0000256" key="5">
    <source>
        <dbReference type="ARBA" id="ARBA00022516"/>
    </source>
</evidence>
<comment type="pathway">
    <text evidence="2">Lipid metabolism.</text>
</comment>
<dbReference type="InterPro" id="IPR045034">
    <property type="entry name" value="O-acyltransferase_WSD1-like"/>
</dbReference>
<proteinExistence type="inferred from homology"/>
<evidence type="ECO:0000313" key="15">
    <source>
        <dbReference type="Proteomes" id="UP000219435"/>
    </source>
</evidence>
<comment type="catalytic activity">
    <reaction evidence="10 11">
        <text>an acyl-CoA + a 1,2-diacyl-sn-glycerol = a triacyl-sn-glycerol + CoA</text>
        <dbReference type="Rhea" id="RHEA:10868"/>
        <dbReference type="ChEBI" id="CHEBI:17815"/>
        <dbReference type="ChEBI" id="CHEBI:57287"/>
        <dbReference type="ChEBI" id="CHEBI:58342"/>
        <dbReference type="ChEBI" id="CHEBI:64615"/>
        <dbReference type="EC" id="2.3.1.20"/>
    </reaction>
</comment>
<dbReference type="InterPro" id="IPR014292">
    <property type="entry name" value="Acyl_transf_WS/DGAT"/>
</dbReference>
<keyword evidence="15" id="KW-1185">Reference proteome</keyword>
<evidence type="ECO:0000259" key="13">
    <source>
        <dbReference type="Pfam" id="PF06974"/>
    </source>
</evidence>
<feature type="domain" description="O-acyltransferase WSD1 C-terminal" evidence="13">
    <location>
        <begin position="311"/>
        <end position="455"/>
    </location>
</feature>
<dbReference type="EC" id="2.3.1.20" evidence="4 11"/>
<dbReference type="EMBL" id="OBQI01000003">
    <property type="protein sequence ID" value="SOC49604.1"/>
    <property type="molecule type" value="Genomic_DNA"/>
</dbReference>
<dbReference type="PANTHER" id="PTHR31650">
    <property type="entry name" value="O-ACYLTRANSFERASE (WSD1-LIKE) FAMILY PROTEIN"/>
    <property type="match status" value="1"/>
</dbReference>
<evidence type="ECO:0000256" key="2">
    <source>
        <dbReference type="ARBA" id="ARBA00005189"/>
    </source>
</evidence>
<organism evidence="14 15">
    <name type="scientific">Blastococcus aggregatus</name>
    <dbReference type="NCBI Taxonomy" id="38502"/>
    <lineage>
        <taxon>Bacteria</taxon>
        <taxon>Bacillati</taxon>
        <taxon>Actinomycetota</taxon>
        <taxon>Actinomycetes</taxon>
        <taxon>Geodermatophilales</taxon>
        <taxon>Geodermatophilaceae</taxon>
        <taxon>Blastococcus</taxon>
    </lineage>
</organism>
<keyword evidence="9 11" id="KW-0012">Acyltransferase</keyword>
<dbReference type="Pfam" id="PF06974">
    <property type="entry name" value="WS_DGAT_C"/>
    <property type="match status" value="1"/>
</dbReference>
<feature type="domain" description="O-acyltransferase WSD1-like N-terminal" evidence="12">
    <location>
        <begin position="4"/>
        <end position="268"/>
    </location>
</feature>
<evidence type="ECO:0000256" key="11">
    <source>
        <dbReference type="RuleBase" id="RU361241"/>
    </source>
</evidence>
<dbReference type="InterPro" id="IPR004255">
    <property type="entry name" value="O-acyltransferase_WSD1_N"/>
</dbReference>
<dbReference type="UniPathway" id="UPA00282"/>
<keyword evidence="6 11" id="KW-0808">Transferase</keyword>
<dbReference type="GO" id="GO:0005886">
    <property type="term" value="C:plasma membrane"/>
    <property type="evidence" value="ECO:0007669"/>
    <property type="project" value="TreeGrafter"/>
</dbReference>